<dbReference type="InterPro" id="IPR040442">
    <property type="entry name" value="Pyrv_kinase-like_dom_sf"/>
</dbReference>
<sequence>MTLQFDPAKIRSYFYVPAGDENLVAAAFDNEADAVVFDLEDLTPPDRKDIGRKLVSEVITGAPPKPVLVRVNAVGTGYLDADLDAIVGPGLSAIRVAKSVRADEVRLVAKELDRRRATAGITRVIGLQVMVETAAGVLAVPELAAADHLVESIGLGEGDLKKDLGTTTDEGLFASRAQVVLAARAAGLPGPVQVTFPPGGDADALRASTELGRRLGYTSRTLLNPAHIPVVNEIYG</sequence>
<dbReference type="InterPro" id="IPR015813">
    <property type="entry name" value="Pyrv/PenolPyrv_kinase-like_dom"/>
</dbReference>
<reference evidence="7 8" key="1">
    <citation type="journal article" date="2012" name="J. Bacteriol.">
        <title>Complete Genome Sequence of Mycobacterium vaccae Type Strain ATCC 25954.</title>
        <authorList>
            <person name="Ho Y.S."/>
            <person name="Adroub S.A."/>
            <person name="Abadi M."/>
            <person name="Al Alwan B."/>
            <person name="Alkhateeb R."/>
            <person name="Gao G."/>
            <person name="Ragab A."/>
            <person name="Ali S."/>
            <person name="van Soolingen D."/>
            <person name="Bitter W."/>
            <person name="Pain A."/>
            <person name="Abdallah A.M."/>
        </authorList>
    </citation>
    <scope>NUCLEOTIDE SEQUENCE [LARGE SCALE GENOMIC DNA]</scope>
    <source>
        <strain evidence="7 8">ATCC 25954</strain>
    </source>
</reference>
<dbReference type="PIRSF" id="PIRSF015582">
    <property type="entry name" value="Cit_lyase_B"/>
    <property type="match status" value="1"/>
</dbReference>
<evidence type="ECO:0000256" key="3">
    <source>
        <dbReference type="ARBA" id="ARBA00022842"/>
    </source>
</evidence>
<dbReference type="Pfam" id="PF03328">
    <property type="entry name" value="HpcH_HpaI"/>
    <property type="match status" value="1"/>
</dbReference>
<dbReference type="PANTHER" id="PTHR32308">
    <property type="entry name" value="LYASE BETA SUBUNIT, PUTATIVE (AFU_ORTHOLOGUE AFUA_4G13030)-RELATED"/>
    <property type="match status" value="1"/>
</dbReference>
<protein>
    <submittedName>
        <fullName evidence="7">Citryl-CoA lyase</fullName>
    </submittedName>
</protein>
<dbReference type="eggNOG" id="COG2301">
    <property type="taxonomic scope" value="Bacteria"/>
</dbReference>
<comment type="caution">
    <text evidence="7">The sequence shown here is derived from an EMBL/GenBank/DDBJ whole genome shotgun (WGS) entry which is preliminary data.</text>
</comment>
<dbReference type="PANTHER" id="PTHR32308:SF0">
    <property type="entry name" value="HPCH_HPAI ALDOLASE_CITRATE LYASE DOMAIN-CONTAINING PROTEIN"/>
    <property type="match status" value="1"/>
</dbReference>
<keyword evidence="7" id="KW-0456">Lyase</keyword>
<keyword evidence="8" id="KW-1185">Reference proteome</keyword>
<evidence type="ECO:0000256" key="1">
    <source>
        <dbReference type="ARBA" id="ARBA00001946"/>
    </source>
</evidence>
<accession>K0UQC0</accession>
<evidence type="ECO:0000256" key="4">
    <source>
        <dbReference type="PIRSR" id="PIRSR015582-1"/>
    </source>
</evidence>
<feature type="binding site" evidence="5">
    <location>
        <position position="132"/>
    </location>
    <ligand>
        <name>Mg(2+)</name>
        <dbReference type="ChEBI" id="CHEBI:18420"/>
    </ligand>
</feature>
<evidence type="ECO:0000313" key="7">
    <source>
        <dbReference type="EMBL" id="EJZ09036.1"/>
    </source>
</evidence>
<dbReference type="GO" id="GO:0006107">
    <property type="term" value="P:oxaloacetate metabolic process"/>
    <property type="evidence" value="ECO:0007669"/>
    <property type="project" value="TreeGrafter"/>
</dbReference>
<evidence type="ECO:0000259" key="6">
    <source>
        <dbReference type="Pfam" id="PF03328"/>
    </source>
</evidence>
<dbReference type="EMBL" id="ALQA01000025">
    <property type="protein sequence ID" value="EJZ09036.1"/>
    <property type="molecule type" value="Genomic_DNA"/>
</dbReference>
<dbReference type="AlphaFoldDB" id="K0UQC0"/>
<evidence type="ECO:0000313" key="8">
    <source>
        <dbReference type="Proteomes" id="UP000006072"/>
    </source>
</evidence>
<dbReference type="Gene3D" id="3.20.20.60">
    <property type="entry name" value="Phosphoenolpyruvate-binding domains"/>
    <property type="match status" value="1"/>
</dbReference>
<keyword evidence="2 5" id="KW-0479">Metal-binding</keyword>
<keyword evidence="3 5" id="KW-0460">Magnesium</keyword>
<feature type="binding site" evidence="4">
    <location>
        <position position="132"/>
    </location>
    <ligand>
        <name>substrate</name>
    </ligand>
</feature>
<evidence type="ECO:0000256" key="2">
    <source>
        <dbReference type="ARBA" id="ARBA00022723"/>
    </source>
</evidence>
<gene>
    <name evidence="7" type="ORF">MVAC_13391</name>
</gene>
<evidence type="ECO:0000256" key="5">
    <source>
        <dbReference type="PIRSR" id="PIRSR015582-2"/>
    </source>
</evidence>
<dbReference type="Proteomes" id="UP000006072">
    <property type="component" value="Unassembled WGS sequence"/>
</dbReference>
<organism evidence="7 8">
    <name type="scientific">Mycolicibacterium vaccae ATCC 25954</name>
    <dbReference type="NCBI Taxonomy" id="1194972"/>
    <lineage>
        <taxon>Bacteria</taxon>
        <taxon>Bacillati</taxon>
        <taxon>Actinomycetota</taxon>
        <taxon>Actinomycetes</taxon>
        <taxon>Mycobacteriales</taxon>
        <taxon>Mycobacteriaceae</taxon>
        <taxon>Mycolicibacterium</taxon>
    </lineage>
</organism>
<comment type="cofactor">
    <cofactor evidence="1">
        <name>Mg(2+)</name>
        <dbReference type="ChEBI" id="CHEBI:18420"/>
    </cofactor>
</comment>
<feature type="binding site" evidence="5">
    <location>
        <position position="159"/>
    </location>
    <ligand>
        <name>Mg(2+)</name>
        <dbReference type="ChEBI" id="CHEBI:18420"/>
    </ligand>
</feature>
<dbReference type="GO" id="GO:0000287">
    <property type="term" value="F:magnesium ion binding"/>
    <property type="evidence" value="ECO:0007669"/>
    <property type="project" value="TreeGrafter"/>
</dbReference>
<dbReference type="InterPro" id="IPR011206">
    <property type="entry name" value="Citrate_lyase_beta/mcl1/mcl2"/>
</dbReference>
<dbReference type="GO" id="GO:0016829">
    <property type="term" value="F:lyase activity"/>
    <property type="evidence" value="ECO:0007669"/>
    <property type="project" value="UniProtKB-KW"/>
</dbReference>
<dbReference type="SUPFAM" id="SSF51621">
    <property type="entry name" value="Phosphoenolpyruvate/pyruvate domain"/>
    <property type="match status" value="1"/>
</dbReference>
<feature type="domain" description="HpcH/HpaI aldolase/citrate lyase" evidence="6">
    <location>
        <begin position="11"/>
        <end position="225"/>
    </location>
</feature>
<dbReference type="RefSeq" id="WP_003932161.1">
    <property type="nucleotide sequence ID" value="NZ_JH814696.1"/>
</dbReference>
<dbReference type="InterPro" id="IPR005000">
    <property type="entry name" value="Aldolase/citrate-lyase_domain"/>
</dbReference>
<feature type="binding site" evidence="4">
    <location>
        <position position="70"/>
    </location>
    <ligand>
        <name>substrate</name>
    </ligand>
</feature>
<dbReference type="HOGENOM" id="CLU_044864_0_2_11"/>
<dbReference type="PATRIC" id="fig|1194972.3.peg.2675"/>
<proteinExistence type="predicted"/>
<name>K0UQC0_MYCVA</name>